<dbReference type="RefSeq" id="WP_043443843.1">
    <property type="nucleotide sequence ID" value="NZ_CP009313.1"/>
</dbReference>
<keyword evidence="4" id="KW-0378">Hydrolase</keyword>
<evidence type="ECO:0000256" key="1">
    <source>
        <dbReference type="SAM" id="MobiDB-lite"/>
    </source>
</evidence>
<accession>A0A0B5DFN2</accession>
<dbReference type="Pfam" id="PF05685">
    <property type="entry name" value="Uma2"/>
    <property type="match status" value="1"/>
</dbReference>
<dbReference type="Gene3D" id="3.90.1570.10">
    <property type="entry name" value="tt1808, chain A"/>
    <property type="match status" value="1"/>
</dbReference>
<evidence type="ECO:0000313" key="6">
    <source>
        <dbReference type="Proteomes" id="UP000325763"/>
    </source>
</evidence>
<dbReference type="STRING" id="40318.SNOD_22525"/>
<reference evidence="4 6" key="3">
    <citation type="submission" date="2017-09" db="EMBL/GenBank/DDBJ databases">
        <title>Streptomyces genome completion.</title>
        <authorList>
            <person name="Lee N."/>
            <person name="Cho B.-K."/>
        </authorList>
    </citation>
    <scope>NUCLEOTIDE SEQUENCE [LARGE SCALE GENOMIC DNA]</scope>
    <source>
        <strain evidence="4 6">ATCC 14899</strain>
    </source>
</reference>
<gene>
    <name evidence="4" type="ORF">CP978_22840</name>
    <name evidence="3" type="ORF">SNOD_22525</name>
</gene>
<dbReference type="OrthoDB" id="5524117at2"/>
<dbReference type="HOGENOM" id="CLU_076312_4_0_11"/>
<sequence>MSAAAEGEWEGRYTYPTPPPGGWTADDLDRIPGLPPHTELIDGGLFFSSPQADFHRAALHLLENALTEAAPDVFQVVRGAAVRLGGRDRPEPDLMVVAHDARTGPGGTWYYPSDVVLTVEVVSEDSEWRDREIKPRKYAGARIRRYWRVEKNGAQPVVCVYELDPATRSYTITGIHHHRLELAEPFPVDIDLTAVRRRP</sequence>
<dbReference type="InterPro" id="IPR011335">
    <property type="entry name" value="Restrct_endonuc-II-like"/>
</dbReference>
<evidence type="ECO:0000313" key="4">
    <source>
        <dbReference type="EMBL" id="QEV41010.1"/>
    </source>
</evidence>
<name>A0A0B5DFN2_9ACTN</name>
<dbReference type="PANTHER" id="PTHR35400">
    <property type="entry name" value="SLR1083 PROTEIN"/>
    <property type="match status" value="1"/>
</dbReference>
<keyword evidence="5" id="KW-1185">Reference proteome</keyword>
<dbReference type="PANTHER" id="PTHR35400:SF3">
    <property type="entry name" value="SLL1072 PROTEIN"/>
    <property type="match status" value="1"/>
</dbReference>
<keyword evidence="4" id="KW-0255">Endonuclease</keyword>
<dbReference type="EMBL" id="CP009313">
    <property type="protein sequence ID" value="AJE42503.1"/>
    <property type="molecule type" value="Genomic_DNA"/>
</dbReference>
<dbReference type="EMBL" id="CP023747">
    <property type="protein sequence ID" value="QEV41010.1"/>
    <property type="molecule type" value="Genomic_DNA"/>
</dbReference>
<feature type="region of interest" description="Disordered" evidence="1">
    <location>
        <begin position="1"/>
        <end position="21"/>
    </location>
</feature>
<protein>
    <submittedName>
        <fullName evidence="4">Uma2 family endonuclease</fullName>
    </submittedName>
</protein>
<dbReference type="SUPFAM" id="SSF52980">
    <property type="entry name" value="Restriction endonuclease-like"/>
    <property type="match status" value="1"/>
</dbReference>
<evidence type="ECO:0000313" key="3">
    <source>
        <dbReference type="EMBL" id="AJE42503.1"/>
    </source>
</evidence>
<feature type="domain" description="Putative restriction endonuclease" evidence="2">
    <location>
        <begin position="26"/>
        <end position="193"/>
    </location>
</feature>
<dbReference type="InterPro" id="IPR012296">
    <property type="entry name" value="Nuclease_put_TT1808"/>
</dbReference>
<dbReference type="Proteomes" id="UP000031526">
    <property type="component" value="Chromosome"/>
</dbReference>
<reference evidence="5" key="1">
    <citation type="submission" date="2014-09" db="EMBL/GenBank/DDBJ databases">
        <title>Sequence of the Streptomyces nodosus genome.</title>
        <authorList>
            <person name="Sweeney P."/>
            <person name="Stephens N."/>
            <person name="Murphy C."/>
            <person name="Caffrey P."/>
        </authorList>
    </citation>
    <scope>NUCLEOTIDE SEQUENCE [LARGE SCALE GENOMIC DNA]</scope>
    <source>
        <strain evidence="5">ATCC 14899</strain>
    </source>
</reference>
<evidence type="ECO:0000313" key="5">
    <source>
        <dbReference type="Proteomes" id="UP000031526"/>
    </source>
</evidence>
<reference evidence="3 5" key="2">
    <citation type="journal article" date="2016" name="Appl. Microbiol. Biotechnol.">
        <title>Exploiting the genome sequence of Streptomyces nodosus for enhanced antibiotic production.</title>
        <authorList>
            <person name="Sweeney P."/>
            <person name="Murphy C.D."/>
            <person name="Caffrey P."/>
        </authorList>
    </citation>
    <scope>NUCLEOTIDE SEQUENCE [LARGE SCALE GENOMIC DNA]</scope>
    <source>
        <strain evidence="3 5">ATCC 14899</strain>
    </source>
</reference>
<proteinExistence type="predicted"/>
<organism evidence="3 5">
    <name type="scientific">Streptomyces nodosus</name>
    <dbReference type="NCBI Taxonomy" id="40318"/>
    <lineage>
        <taxon>Bacteria</taxon>
        <taxon>Bacillati</taxon>
        <taxon>Actinomycetota</taxon>
        <taxon>Actinomycetes</taxon>
        <taxon>Kitasatosporales</taxon>
        <taxon>Streptomycetaceae</taxon>
        <taxon>Streptomyces</taxon>
    </lineage>
</organism>
<dbReference type="GO" id="GO:0004519">
    <property type="term" value="F:endonuclease activity"/>
    <property type="evidence" value="ECO:0007669"/>
    <property type="project" value="UniProtKB-KW"/>
</dbReference>
<dbReference type="Proteomes" id="UP000325763">
    <property type="component" value="Chromosome"/>
</dbReference>
<evidence type="ECO:0000259" key="2">
    <source>
        <dbReference type="Pfam" id="PF05685"/>
    </source>
</evidence>
<dbReference type="CDD" id="cd06260">
    <property type="entry name" value="DUF820-like"/>
    <property type="match status" value="1"/>
</dbReference>
<dbReference type="InterPro" id="IPR008538">
    <property type="entry name" value="Uma2"/>
</dbReference>
<dbReference type="KEGG" id="snq:CP978_22840"/>
<keyword evidence="4" id="KW-0540">Nuclease</keyword>
<dbReference type="AlphaFoldDB" id="A0A0B5DFN2"/>